<protein>
    <recommendedName>
        <fullName evidence="4">BTB domain-containing protein</fullName>
    </recommendedName>
</protein>
<dbReference type="InterPro" id="IPR011333">
    <property type="entry name" value="SKP1/BTB/POZ_sf"/>
</dbReference>
<sequence length="121" mass="13766">MFRVHRSIMSRCSTYFRTVFTTSLVDINCGDGPQVRTFIVIPNVSSAMLEVIIQYAYSGVTLVSEDNVQTLLPAADQFNVQGIVKVCTDFLVSKMEPSNCLGIWRFGKEYFLFELEKESFE</sequence>
<dbReference type="PANTHER" id="PTHR24412">
    <property type="entry name" value="KELCH PROTEIN"/>
    <property type="match status" value="1"/>
</dbReference>
<dbReference type="PROSITE" id="PS50097">
    <property type="entry name" value="BTB"/>
    <property type="match status" value="1"/>
</dbReference>
<reference evidence="5 6" key="1">
    <citation type="submission" date="2021-06" db="EMBL/GenBank/DDBJ databases">
        <title>Caerostris extrusa draft genome.</title>
        <authorList>
            <person name="Kono N."/>
            <person name="Arakawa K."/>
        </authorList>
    </citation>
    <scope>NUCLEOTIDE SEQUENCE [LARGE SCALE GENOMIC DNA]</scope>
</reference>
<evidence type="ECO:0000313" key="6">
    <source>
        <dbReference type="Proteomes" id="UP001054945"/>
    </source>
</evidence>
<evidence type="ECO:0000256" key="2">
    <source>
        <dbReference type="ARBA" id="ARBA00022737"/>
    </source>
</evidence>
<feature type="domain" description="BTB" evidence="4">
    <location>
        <begin position="1"/>
        <end position="65"/>
    </location>
</feature>
<evidence type="ECO:0000256" key="1">
    <source>
        <dbReference type="ARBA" id="ARBA00022441"/>
    </source>
</evidence>
<dbReference type="Proteomes" id="UP001054945">
    <property type="component" value="Unassembled WGS sequence"/>
</dbReference>
<evidence type="ECO:0000259" key="4">
    <source>
        <dbReference type="PROSITE" id="PS50097"/>
    </source>
</evidence>
<dbReference type="EMBL" id="BPLR01009428">
    <property type="protein sequence ID" value="GIY31872.1"/>
    <property type="molecule type" value="Genomic_DNA"/>
</dbReference>
<comment type="caution">
    <text evidence="5">The sequence shown here is derived from an EMBL/GenBank/DDBJ whole genome shotgun (WGS) entry which is preliminary data.</text>
</comment>
<dbReference type="Pfam" id="PF00651">
    <property type="entry name" value="BTB"/>
    <property type="match status" value="1"/>
</dbReference>
<dbReference type="InterPro" id="IPR000210">
    <property type="entry name" value="BTB/POZ_dom"/>
</dbReference>
<organism evidence="5 6">
    <name type="scientific">Caerostris extrusa</name>
    <name type="common">Bark spider</name>
    <name type="synonym">Caerostris bankana</name>
    <dbReference type="NCBI Taxonomy" id="172846"/>
    <lineage>
        <taxon>Eukaryota</taxon>
        <taxon>Metazoa</taxon>
        <taxon>Ecdysozoa</taxon>
        <taxon>Arthropoda</taxon>
        <taxon>Chelicerata</taxon>
        <taxon>Arachnida</taxon>
        <taxon>Araneae</taxon>
        <taxon>Araneomorphae</taxon>
        <taxon>Entelegynae</taxon>
        <taxon>Araneoidea</taxon>
        <taxon>Araneidae</taxon>
        <taxon>Caerostris</taxon>
    </lineage>
</organism>
<accession>A0AAV4SH94</accession>
<keyword evidence="3" id="KW-0009">Actin-binding</keyword>
<proteinExistence type="predicted"/>
<keyword evidence="1" id="KW-0880">Kelch repeat</keyword>
<dbReference type="SUPFAM" id="SSF54695">
    <property type="entry name" value="POZ domain"/>
    <property type="match status" value="1"/>
</dbReference>
<name>A0AAV4SH94_CAEEX</name>
<dbReference type="SMART" id="SM00225">
    <property type="entry name" value="BTB"/>
    <property type="match status" value="1"/>
</dbReference>
<gene>
    <name evidence="5" type="ORF">CEXT_91251</name>
</gene>
<keyword evidence="6" id="KW-1185">Reference proteome</keyword>
<evidence type="ECO:0000313" key="5">
    <source>
        <dbReference type="EMBL" id="GIY31872.1"/>
    </source>
</evidence>
<dbReference type="AlphaFoldDB" id="A0AAV4SH94"/>
<evidence type="ECO:0000256" key="3">
    <source>
        <dbReference type="ARBA" id="ARBA00023203"/>
    </source>
</evidence>
<dbReference type="Gene3D" id="3.30.710.10">
    <property type="entry name" value="Potassium Channel Kv1.1, Chain A"/>
    <property type="match status" value="1"/>
</dbReference>
<keyword evidence="2" id="KW-0677">Repeat</keyword>
<dbReference type="PANTHER" id="PTHR24412:SF172">
    <property type="entry name" value="KELCH-LIKE PROTEIN 10"/>
    <property type="match status" value="1"/>
</dbReference>